<sequence length="476" mass="52115">MSPELKYSPIEEIEKIHTILTSSFLAGLTRPLAYRRKQLLQLARLVQENDDAIEAAVFADLGAAAFETALTQTAPCVAQAIRCADSLEEWTKSEKPQVEDWKASWDATVYKEPKGAVLLISPWNVPFAISLLPFMGAIAAGCPALLKPSELAPHTAQLLADLFPKYLDPSAYRVANGAVIETTKMLSLKWSHIFYTGGIKVGRIVAKAAAEHVTPLTLELGSKSPVFVDAQHTDIAVAARRIMWGKQINAGQVCVSPDYVMVTKDHLDALVSAFETAYKAFWPDGSISSSSDLGKIVNAAHLARLKDMLARSEGKVVVGGKRDGQRMEVTILRDVQLDDAVMEDENFGPILPIVPVEDVNEAIKIIRERPTALVVYVFTESEDTKEKFLGNTSSGSLVLNDTFQQLAVHEMPFGGQGESGYGCCLGKYSFDTFCHKRSYINVPIAADPHLQFRYPPYSLTAYEMVAAGVKQPIPKI</sequence>
<dbReference type="InterPro" id="IPR016161">
    <property type="entry name" value="Ald_DH/histidinol_DH"/>
</dbReference>
<keyword evidence="3" id="KW-0520">NAD</keyword>
<dbReference type="FunFam" id="3.40.309.10:FF:000003">
    <property type="entry name" value="Aldehyde dehydrogenase"/>
    <property type="match status" value="1"/>
</dbReference>
<accession>A0A5C3MZX0</accession>
<dbReference type="OrthoDB" id="440325at2759"/>
<dbReference type="GO" id="GO:0004029">
    <property type="term" value="F:aldehyde dehydrogenase (NAD+) activity"/>
    <property type="evidence" value="ECO:0007669"/>
    <property type="project" value="TreeGrafter"/>
</dbReference>
<organism evidence="7 8">
    <name type="scientific">Heliocybe sulcata</name>
    <dbReference type="NCBI Taxonomy" id="5364"/>
    <lineage>
        <taxon>Eukaryota</taxon>
        <taxon>Fungi</taxon>
        <taxon>Dikarya</taxon>
        <taxon>Basidiomycota</taxon>
        <taxon>Agaricomycotina</taxon>
        <taxon>Agaricomycetes</taxon>
        <taxon>Gloeophyllales</taxon>
        <taxon>Gloeophyllaceae</taxon>
        <taxon>Heliocybe</taxon>
    </lineage>
</organism>
<evidence type="ECO:0000256" key="2">
    <source>
        <dbReference type="ARBA" id="ARBA00023002"/>
    </source>
</evidence>
<dbReference type="PIRSF" id="PIRSF036492">
    <property type="entry name" value="ALDH"/>
    <property type="match status" value="1"/>
</dbReference>
<evidence type="ECO:0000256" key="3">
    <source>
        <dbReference type="ARBA" id="ARBA00023027"/>
    </source>
</evidence>
<dbReference type="FunFam" id="3.40.605.10:FF:000004">
    <property type="entry name" value="Aldehyde dehydrogenase"/>
    <property type="match status" value="1"/>
</dbReference>
<evidence type="ECO:0000313" key="7">
    <source>
        <dbReference type="EMBL" id="TFK50453.1"/>
    </source>
</evidence>
<feature type="active site" evidence="5">
    <location>
        <position position="254"/>
    </location>
</feature>
<dbReference type="EMBL" id="ML213513">
    <property type="protein sequence ID" value="TFK50453.1"/>
    <property type="molecule type" value="Genomic_DNA"/>
</dbReference>
<dbReference type="STRING" id="5364.A0A5C3MZX0"/>
<dbReference type="Pfam" id="PF00171">
    <property type="entry name" value="Aldedh"/>
    <property type="match status" value="1"/>
</dbReference>
<dbReference type="GO" id="GO:0006081">
    <property type="term" value="P:aldehyde metabolic process"/>
    <property type="evidence" value="ECO:0007669"/>
    <property type="project" value="InterPro"/>
</dbReference>
<keyword evidence="2 4" id="KW-0560">Oxidoreductase</keyword>
<dbReference type="PANTHER" id="PTHR43570:SF16">
    <property type="entry name" value="ALDEHYDE DEHYDROGENASE TYPE III, ISOFORM Q"/>
    <property type="match status" value="1"/>
</dbReference>
<dbReference type="GO" id="GO:0005737">
    <property type="term" value="C:cytoplasm"/>
    <property type="evidence" value="ECO:0007669"/>
    <property type="project" value="TreeGrafter"/>
</dbReference>
<comment type="similarity">
    <text evidence="1 4">Belongs to the aldehyde dehydrogenase family.</text>
</comment>
<name>A0A5C3MZX0_9AGAM</name>
<feature type="domain" description="Aldehyde dehydrogenase" evidence="6">
    <location>
        <begin position="30"/>
        <end position="436"/>
    </location>
</feature>
<proteinExistence type="inferred from homology"/>
<evidence type="ECO:0000256" key="1">
    <source>
        <dbReference type="ARBA" id="ARBA00009986"/>
    </source>
</evidence>
<evidence type="ECO:0000256" key="4">
    <source>
        <dbReference type="PIRNR" id="PIRNR036492"/>
    </source>
</evidence>
<dbReference type="InterPro" id="IPR016163">
    <property type="entry name" value="Ald_DH_C"/>
</dbReference>
<gene>
    <name evidence="7" type="ORF">OE88DRAFT_257230</name>
</gene>
<dbReference type="InterPro" id="IPR016162">
    <property type="entry name" value="Ald_DH_N"/>
</dbReference>
<reference evidence="7 8" key="1">
    <citation type="journal article" date="2019" name="Nat. Ecol. Evol.">
        <title>Megaphylogeny resolves global patterns of mushroom evolution.</title>
        <authorList>
            <person name="Varga T."/>
            <person name="Krizsan K."/>
            <person name="Foldi C."/>
            <person name="Dima B."/>
            <person name="Sanchez-Garcia M."/>
            <person name="Sanchez-Ramirez S."/>
            <person name="Szollosi G.J."/>
            <person name="Szarkandi J.G."/>
            <person name="Papp V."/>
            <person name="Albert L."/>
            <person name="Andreopoulos W."/>
            <person name="Angelini C."/>
            <person name="Antonin V."/>
            <person name="Barry K.W."/>
            <person name="Bougher N.L."/>
            <person name="Buchanan P."/>
            <person name="Buyck B."/>
            <person name="Bense V."/>
            <person name="Catcheside P."/>
            <person name="Chovatia M."/>
            <person name="Cooper J."/>
            <person name="Damon W."/>
            <person name="Desjardin D."/>
            <person name="Finy P."/>
            <person name="Geml J."/>
            <person name="Haridas S."/>
            <person name="Hughes K."/>
            <person name="Justo A."/>
            <person name="Karasinski D."/>
            <person name="Kautmanova I."/>
            <person name="Kiss B."/>
            <person name="Kocsube S."/>
            <person name="Kotiranta H."/>
            <person name="LaButti K.M."/>
            <person name="Lechner B.E."/>
            <person name="Liimatainen K."/>
            <person name="Lipzen A."/>
            <person name="Lukacs Z."/>
            <person name="Mihaltcheva S."/>
            <person name="Morgado L.N."/>
            <person name="Niskanen T."/>
            <person name="Noordeloos M.E."/>
            <person name="Ohm R.A."/>
            <person name="Ortiz-Santana B."/>
            <person name="Ovrebo C."/>
            <person name="Racz N."/>
            <person name="Riley R."/>
            <person name="Savchenko A."/>
            <person name="Shiryaev A."/>
            <person name="Soop K."/>
            <person name="Spirin V."/>
            <person name="Szebenyi C."/>
            <person name="Tomsovsky M."/>
            <person name="Tulloss R.E."/>
            <person name="Uehling J."/>
            <person name="Grigoriev I.V."/>
            <person name="Vagvolgyi C."/>
            <person name="Papp T."/>
            <person name="Martin F.M."/>
            <person name="Miettinen O."/>
            <person name="Hibbett D.S."/>
            <person name="Nagy L.G."/>
        </authorList>
    </citation>
    <scope>NUCLEOTIDE SEQUENCE [LARGE SCALE GENOMIC DNA]</scope>
    <source>
        <strain evidence="7 8">OMC1185</strain>
    </source>
</reference>
<dbReference type="PANTHER" id="PTHR43570">
    <property type="entry name" value="ALDEHYDE DEHYDROGENASE"/>
    <property type="match status" value="1"/>
</dbReference>
<dbReference type="Gene3D" id="3.40.309.10">
    <property type="entry name" value="Aldehyde Dehydrogenase, Chain A, domain 2"/>
    <property type="match status" value="1"/>
</dbReference>
<keyword evidence="8" id="KW-1185">Reference proteome</keyword>
<evidence type="ECO:0000259" key="6">
    <source>
        <dbReference type="Pfam" id="PF00171"/>
    </source>
</evidence>
<evidence type="ECO:0000256" key="5">
    <source>
        <dbReference type="PIRSR" id="PIRSR036492-1"/>
    </source>
</evidence>
<dbReference type="InterPro" id="IPR012394">
    <property type="entry name" value="Aldehyde_DH_NAD(P)"/>
</dbReference>
<feature type="active site" evidence="5">
    <location>
        <position position="219"/>
    </location>
</feature>
<dbReference type="Proteomes" id="UP000305948">
    <property type="component" value="Unassembled WGS sequence"/>
</dbReference>
<dbReference type="AlphaFoldDB" id="A0A5C3MZX0"/>
<evidence type="ECO:0000313" key="8">
    <source>
        <dbReference type="Proteomes" id="UP000305948"/>
    </source>
</evidence>
<dbReference type="InterPro" id="IPR015590">
    <property type="entry name" value="Aldehyde_DH_dom"/>
</dbReference>
<protein>
    <recommendedName>
        <fullName evidence="4">Aldehyde dehydrogenase</fullName>
    </recommendedName>
</protein>
<dbReference type="SUPFAM" id="SSF53720">
    <property type="entry name" value="ALDH-like"/>
    <property type="match status" value="1"/>
</dbReference>
<dbReference type="Gene3D" id="3.40.605.10">
    <property type="entry name" value="Aldehyde Dehydrogenase, Chain A, domain 1"/>
    <property type="match status" value="1"/>
</dbReference>